<dbReference type="PANTHER" id="PTHR43433">
    <property type="entry name" value="HYDROLASE, ALPHA/BETA FOLD FAMILY PROTEIN"/>
    <property type="match status" value="1"/>
</dbReference>
<evidence type="ECO:0000313" key="4">
    <source>
        <dbReference type="Proteomes" id="UP000019678"/>
    </source>
</evidence>
<dbReference type="Proteomes" id="UP000019678">
    <property type="component" value="Unassembled WGS sequence"/>
</dbReference>
<reference evidence="3 4" key="1">
    <citation type="submission" date="2013-05" db="EMBL/GenBank/DDBJ databases">
        <title>Genome assembly of Chondromyces apiculatus DSM 436.</title>
        <authorList>
            <person name="Sharma G."/>
            <person name="Khatri I."/>
            <person name="Kaur C."/>
            <person name="Mayilraj S."/>
            <person name="Subramanian S."/>
        </authorList>
    </citation>
    <scope>NUCLEOTIDE SEQUENCE [LARGE SCALE GENOMIC DNA]</scope>
    <source>
        <strain evidence="3 4">DSM 436</strain>
    </source>
</reference>
<protein>
    <submittedName>
        <fullName evidence="3">Alpha/beta hydrolase family protein</fullName>
    </submittedName>
</protein>
<accession>A0A017SWY4</accession>
<proteinExistence type="predicted"/>
<organism evidence="3 4">
    <name type="scientific">Chondromyces apiculatus DSM 436</name>
    <dbReference type="NCBI Taxonomy" id="1192034"/>
    <lineage>
        <taxon>Bacteria</taxon>
        <taxon>Pseudomonadati</taxon>
        <taxon>Myxococcota</taxon>
        <taxon>Polyangia</taxon>
        <taxon>Polyangiales</taxon>
        <taxon>Polyangiaceae</taxon>
        <taxon>Chondromyces</taxon>
    </lineage>
</organism>
<dbReference type="SUPFAM" id="SSF53474">
    <property type="entry name" value="alpha/beta-Hydrolases"/>
    <property type="match status" value="1"/>
</dbReference>
<evidence type="ECO:0000259" key="2">
    <source>
        <dbReference type="Pfam" id="PF08386"/>
    </source>
</evidence>
<dbReference type="Pfam" id="PF08386">
    <property type="entry name" value="Abhydrolase_4"/>
    <property type="match status" value="1"/>
</dbReference>
<gene>
    <name evidence="3" type="ORF">CAP_8301</name>
</gene>
<dbReference type="PRINTS" id="PR00111">
    <property type="entry name" value="ABHYDROLASE"/>
</dbReference>
<evidence type="ECO:0000313" key="3">
    <source>
        <dbReference type="EMBL" id="EYF01468.1"/>
    </source>
</evidence>
<dbReference type="InterPro" id="IPR000073">
    <property type="entry name" value="AB_hydrolase_1"/>
</dbReference>
<keyword evidence="4" id="KW-1185">Reference proteome</keyword>
<keyword evidence="3" id="KW-0378">Hydrolase</keyword>
<dbReference type="InterPro" id="IPR050471">
    <property type="entry name" value="AB_hydrolase"/>
</dbReference>
<dbReference type="PRINTS" id="PR00412">
    <property type="entry name" value="EPOXHYDRLASE"/>
</dbReference>
<dbReference type="InterPro" id="IPR029058">
    <property type="entry name" value="AB_hydrolase_fold"/>
</dbReference>
<feature type="domain" description="Peptidase S33 tripeptidyl aminopeptidase-like C-terminal" evidence="2">
    <location>
        <begin position="182"/>
        <end position="225"/>
    </location>
</feature>
<dbReference type="eggNOG" id="COG2021">
    <property type="taxonomic scope" value="Bacteria"/>
</dbReference>
<dbReference type="InterPro" id="IPR000639">
    <property type="entry name" value="Epox_hydrolase-like"/>
</dbReference>
<dbReference type="STRING" id="1192034.CAP_8301"/>
<dbReference type="Gene3D" id="3.40.50.1820">
    <property type="entry name" value="alpha/beta hydrolase"/>
    <property type="match status" value="1"/>
</dbReference>
<dbReference type="PANTHER" id="PTHR43433:SF4">
    <property type="entry name" value="NON-HEME CHLOROPEROXIDASE-RELATED"/>
    <property type="match status" value="1"/>
</dbReference>
<sequence length="251" mass="27866">MQDVEIHVEDRGRGDPLVLLHGYPGTGADWAEVFDLEGLSQRYRVIAPDARGHGGSTNPSGDFSLRQCAIDLLELLDRLHVERFRAIGMSLGAKTLLHVATRAPERVSSMVLVSATPYFPREAREAMRAAAATVHTPEEWQLMRSRHRHGDAQIEALWRLAGRFAESYEDMSFTPPHLATIRARTLVVNGDRDPLYPVELSVQLYRAIPEASLWIVPGAGHGPIFGDAREPFVRTALAFLDHEDTGIASRT</sequence>
<dbReference type="AlphaFoldDB" id="A0A017SWY4"/>
<evidence type="ECO:0000259" key="1">
    <source>
        <dbReference type="Pfam" id="PF00561"/>
    </source>
</evidence>
<comment type="caution">
    <text evidence="3">The sequence shown here is derived from an EMBL/GenBank/DDBJ whole genome shotgun (WGS) entry which is preliminary data.</text>
</comment>
<dbReference type="InterPro" id="IPR013595">
    <property type="entry name" value="Pept_S33_TAP-like_C"/>
</dbReference>
<dbReference type="GO" id="GO:0016787">
    <property type="term" value="F:hydrolase activity"/>
    <property type="evidence" value="ECO:0007669"/>
    <property type="project" value="UniProtKB-KW"/>
</dbReference>
<name>A0A017SWY4_9BACT</name>
<dbReference type="EMBL" id="ASRX01000081">
    <property type="protein sequence ID" value="EYF01468.1"/>
    <property type="molecule type" value="Genomic_DNA"/>
</dbReference>
<feature type="domain" description="AB hydrolase-1" evidence="1">
    <location>
        <begin position="16"/>
        <end position="128"/>
    </location>
</feature>
<dbReference type="Pfam" id="PF00561">
    <property type="entry name" value="Abhydrolase_1"/>
    <property type="match status" value="1"/>
</dbReference>